<gene>
    <name evidence="3" type="ORF">H5P27_05800</name>
</gene>
<keyword evidence="4" id="KW-1185">Reference proteome</keyword>
<evidence type="ECO:0000256" key="2">
    <source>
        <dbReference type="SAM" id="SignalP"/>
    </source>
</evidence>
<dbReference type="EMBL" id="JACHVC010000006">
    <property type="protein sequence ID" value="MBC2605552.1"/>
    <property type="molecule type" value="Genomic_DNA"/>
</dbReference>
<dbReference type="Proteomes" id="UP000526501">
    <property type="component" value="Unassembled WGS sequence"/>
</dbReference>
<feature type="chain" id="PRO_5030560759" description="MORN repeat variant" evidence="2">
    <location>
        <begin position="35"/>
        <end position="327"/>
    </location>
</feature>
<protein>
    <recommendedName>
        <fullName evidence="5">MORN repeat variant</fullName>
    </recommendedName>
</protein>
<dbReference type="Pfam" id="PF17660">
    <property type="entry name" value="BTRD1"/>
    <property type="match status" value="5"/>
</dbReference>
<reference evidence="3 4" key="1">
    <citation type="submission" date="2020-07" db="EMBL/GenBank/DDBJ databases">
        <authorList>
            <person name="Feng X."/>
        </authorList>
    </citation>
    <scope>NUCLEOTIDE SEQUENCE [LARGE SCALE GENOMIC DNA]</scope>
    <source>
        <strain evidence="3 4">JCM23202</strain>
    </source>
</reference>
<accession>A0A7X1B4U1</accession>
<evidence type="ECO:0000313" key="4">
    <source>
        <dbReference type="Proteomes" id="UP000526501"/>
    </source>
</evidence>
<dbReference type="InterPro" id="IPR049511">
    <property type="entry name" value="PGH-like_rpt"/>
</dbReference>
<keyword evidence="2" id="KW-0732">Signal</keyword>
<dbReference type="AlphaFoldDB" id="A0A7X1B4U1"/>
<evidence type="ECO:0000256" key="1">
    <source>
        <dbReference type="SAM" id="MobiDB-lite"/>
    </source>
</evidence>
<comment type="caution">
    <text evidence="3">The sequence shown here is derived from an EMBL/GenBank/DDBJ whole genome shotgun (WGS) entry which is preliminary data.</text>
</comment>
<sequence>MTLQARPTRFFERRTFRYLAIAFAWVSAWAVVQAADYTDKPVEFQFKSGLDRANFAKAFKELNDQGYRIVDIESYRSGRSTTVSTIWNKLKEGDGWQIAMSLPVAEFVDTHNKHLEAGYSLVEFEVDRNGATLHFSGIWRLTEGGIDTEFYLGMESLDFSNRYGEMADRGYRLIDFEAYGANGKYRHAGLWLKNDGKEVRFYRAISKNKFGELAANMEKAGFRLLDIEGYDYEGKFVFAGEWVKNEGWQESHYAFDLLPDEFYNKNSMYLNDGYRITEFETYEDNGVVYYAGSWLKGSPVGYKPEATVKPDEQKSSLSLEEFRSTED</sequence>
<feature type="region of interest" description="Disordered" evidence="1">
    <location>
        <begin position="306"/>
        <end position="327"/>
    </location>
</feature>
<name>A0A7X1B4U1_9BACT</name>
<organism evidence="3 4">
    <name type="scientific">Pelagicoccus albus</name>
    <dbReference type="NCBI Taxonomy" id="415222"/>
    <lineage>
        <taxon>Bacteria</taxon>
        <taxon>Pseudomonadati</taxon>
        <taxon>Verrucomicrobiota</taxon>
        <taxon>Opitutia</taxon>
        <taxon>Puniceicoccales</taxon>
        <taxon>Pelagicoccaceae</taxon>
        <taxon>Pelagicoccus</taxon>
    </lineage>
</organism>
<evidence type="ECO:0008006" key="5">
    <source>
        <dbReference type="Google" id="ProtNLM"/>
    </source>
</evidence>
<proteinExistence type="predicted"/>
<dbReference type="RefSeq" id="WP_185659426.1">
    <property type="nucleotide sequence ID" value="NZ_CAWPOO010000006.1"/>
</dbReference>
<feature type="signal peptide" evidence="2">
    <location>
        <begin position="1"/>
        <end position="34"/>
    </location>
</feature>
<evidence type="ECO:0000313" key="3">
    <source>
        <dbReference type="EMBL" id="MBC2605552.1"/>
    </source>
</evidence>